<dbReference type="EnsemblMetazoa" id="BGLB038091-RA">
    <property type="protein sequence ID" value="BGLB038091-PA"/>
    <property type="gene ID" value="BGLB038091"/>
</dbReference>
<dbReference type="STRING" id="6526.A0A2C9M3H0"/>
<evidence type="ECO:0000259" key="1">
    <source>
        <dbReference type="Pfam" id="PF23602"/>
    </source>
</evidence>
<dbReference type="VEuPathDB" id="VectorBase:BGLB038091"/>
<feature type="domain" description="Dynein axonemal assembly factor 11-like CS" evidence="1">
    <location>
        <begin position="1"/>
        <end position="54"/>
    </location>
</feature>
<dbReference type="InterPro" id="IPR056496">
    <property type="entry name" value="CS_DNAAF11_C"/>
</dbReference>
<dbReference type="AlphaFoldDB" id="A0A2C9M3H0"/>
<protein>
    <recommendedName>
        <fullName evidence="1">Dynein axonemal assembly factor 11-like CS domain-containing protein</fullName>
    </recommendedName>
</protein>
<dbReference type="VEuPathDB" id="VectorBase:BGLAX_046595"/>
<proteinExistence type="predicted"/>
<dbReference type="Proteomes" id="UP000076420">
    <property type="component" value="Unassembled WGS sequence"/>
</dbReference>
<gene>
    <name evidence="2" type="primary">106058729</name>
</gene>
<sequence length="81" mass="9085">MDTSLLDCDVQPTYVRVTLKGKILQLCLTEEVNGEKSVAQRSQITGHLVITMPKAKQIVQPVKLKPERVKAEELVNNNQLN</sequence>
<evidence type="ECO:0000313" key="2">
    <source>
        <dbReference type="EnsemblMetazoa" id="BGLB038091-PA"/>
    </source>
</evidence>
<organism evidence="2 3">
    <name type="scientific">Biomphalaria glabrata</name>
    <name type="common">Bloodfluke planorb</name>
    <name type="synonym">Freshwater snail</name>
    <dbReference type="NCBI Taxonomy" id="6526"/>
    <lineage>
        <taxon>Eukaryota</taxon>
        <taxon>Metazoa</taxon>
        <taxon>Spiralia</taxon>
        <taxon>Lophotrochozoa</taxon>
        <taxon>Mollusca</taxon>
        <taxon>Gastropoda</taxon>
        <taxon>Heterobranchia</taxon>
        <taxon>Euthyneura</taxon>
        <taxon>Panpulmonata</taxon>
        <taxon>Hygrophila</taxon>
        <taxon>Lymnaeoidea</taxon>
        <taxon>Planorbidae</taxon>
        <taxon>Biomphalaria</taxon>
    </lineage>
</organism>
<dbReference type="KEGG" id="bgt:106058729"/>
<name>A0A2C9M3H0_BIOGL</name>
<reference evidence="2" key="1">
    <citation type="submission" date="2020-05" db="UniProtKB">
        <authorList>
            <consortium name="EnsemblMetazoa"/>
        </authorList>
    </citation>
    <scope>IDENTIFICATION</scope>
    <source>
        <strain evidence="2">BB02</strain>
    </source>
</reference>
<accession>A0A2C9M3H0</accession>
<evidence type="ECO:0000313" key="3">
    <source>
        <dbReference type="Proteomes" id="UP000076420"/>
    </source>
</evidence>
<dbReference type="Pfam" id="PF23602">
    <property type="entry name" value="CS_DNAAF11_C"/>
    <property type="match status" value="1"/>
</dbReference>